<name>A0A512M5U9_9BACT</name>
<proteinExistence type="predicted"/>
<organism evidence="3 4">
    <name type="scientific">Brevifollis gellanilyticus</name>
    <dbReference type="NCBI Taxonomy" id="748831"/>
    <lineage>
        <taxon>Bacteria</taxon>
        <taxon>Pseudomonadati</taxon>
        <taxon>Verrucomicrobiota</taxon>
        <taxon>Verrucomicrobiia</taxon>
        <taxon>Verrucomicrobiales</taxon>
        <taxon>Verrucomicrobiaceae</taxon>
    </lineage>
</organism>
<accession>A0A512M5U9</accession>
<dbReference type="EMBL" id="BKAG01000007">
    <property type="protein sequence ID" value="GEP42113.1"/>
    <property type="molecule type" value="Genomic_DNA"/>
</dbReference>
<dbReference type="InterPro" id="IPR014917">
    <property type="entry name" value="DUF1800"/>
</dbReference>
<dbReference type="InterPro" id="IPR018247">
    <property type="entry name" value="EF_Hand_1_Ca_BS"/>
</dbReference>
<comment type="caution">
    <text evidence="3">The sequence shown here is derived from an EMBL/GenBank/DDBJ whole genome shotgun (WGS) entry which is preliminary data.</text>
</comment>
<dbReference type="Pfam" id="PF07452">
    <property type="entry name" value="CHRD"/>
    <property type="match status" value="1"/>
</dbReference>
<feature type="signal peptide" evidence="1">
    <location>
        <begin position="1"/>
        <end position="36"/>
    </location>
</feature>
<dbReference type="InterPro" id="IPR037221">
    <property type="entry name" value="H-type_lectin_dom_sf"/>
</dbReference>
<reference evidence="3 4" key="1">
    <citation type="submission" date="2019-07" db="EMBL/GenBank/DDBJ databases">
        <title>Whole genome shotgun sequence of Brevifollis gellanilyticus NBRC 108608.</title>
        <authorList>
            <person name="Hosoyama A."/>
            <person name="Uohara A."/>
            <person name="Ohji S."/>
            <person name="Ichikawa N."/>
        </authorList>
    </citation>
    <scope>NUCLEOTIDE SEQUENCE [LARGE SCALE GENOMIC DNA]</scope>
    <source>
        <strain evidence="3 4">NBRC 108608</strain>
    </source>
</reference>
<dbReference type="RefSeq" id="WP_146849715.1">
    <property type="nucleotide sequence ID" value="NZ_BKAG01000007.1"/>
</dbReference>
<sequence length="1681" mass="179695">MANQPPNQNCGRVRSRFTTLVRSAALALSLIGGALAAAPANFQSGSLSITQANSTTWTTVNFTRTFAAAPVVVMGPATKANGDPLVMRVRNVTNTSFQYQVDEWDYLTGDHAAETVHYLALSEGSHVFGTQRWQVGRLSTVNRTASSVTLTGFTAAPVVLAQVESTVNTIAANNPRALKTRIASVTSTGFQVNLETQESYTTALSNESIGYIAVSAGTGYLDGKVLSAVTTSAATTDAFGTLTFPASRTNPIFIAQAQTKNDTNPGELRMQSLSTTSVQVQFQEETSSSADVTHTAEAVGYIVLGDMNGEVAAKVEVGDLNVTQASATTWTKVNLANAYTTPVVVMGPLSYTNSTSLTIRVRNVLAVDAANANKGSFEFIVDRWDHHSGQTHNYLEHLSYIVAESGTHAVGGVVWQAGRTSSVTQTTSTQSLSTSFPNAPAVFAQVATTTDADACQARVSAVTATSFGIELDESEIDADAHAGETVHWIAMTQGSSNFFTTGMRFQAGQITNNDSSFRKVTFSRAHADPFIFASMQTKVDADPATIRWQYLFGDRVNIVAQEDNHPLQFGEGTVNNTHSSETTAFLVVQGAADVDEDGAPDTWETATVGNLTTINGAADDDGDAMTNQQEYHNRLDFATSSNYTVFTGGTITVGNAATNAYEVNDRTAGTIASTSARYRFTRTGAFAPLTINFTVAGTATTDTNRAPASATDYTLWTANTGGTQLTTSIALPVEAQSVDVYVRPTVTAGSPDGDGLEEYPEGLRITLGSNGSTYVVGSTTTSVVIIYDAQNIPANERLFVGPFLAQGAAVTSAYGYGTIIVNGTHNAARISTTFNGLTTPQTDIDGSHVHYSNSGSASPIAHGTIIYGDPDGLPNGPLVDYPWTIVDSAGVKGQQIIDAIYRNVTGVNLYVNVHTNRYASGEIKADLTLQTGSPLPPPVPTSPTLENLTTDEEVRRECARFLTQATFGPTEAEITALYNTIATPKTTATNRIAAFSAWIDDQFSSTRDQTTLYDYNYAADQQEWALIGAQPLLDSGGTAVGFPPNNAADWQKWSSTVGSPPIPAGRNKESYDPDNKNRRHAWWMIANDSHDQLRQRVGFALEQVFVVSDREGTVSSRAYGHSRYYDMLTDFADGIRHLQPPGSPSAVPPIVTSYSSANGSSITIRQLLEDVSKHPIMGKYLSHLKNQKAQGTDTNGNGVLDPNEITLSPDENYAREIMQLFSIGLLELWDDGTLKLQSNGQPIATYDNDDIKELSKVFTGYSFALVQNSSANNYVPPINQASFGNASEGAEYFHPGYENPMKNFVTYHDEGVKAFLSANLPAYVDATPTTAEREAYAETELDTTMDALYNHNNSAPFLSSRLIQRLTTSNPSRGYIYRVTQAFKDSNGATAGGLRGSLPAVVKAILLDYEARTMKNVDPQTINGNTSVNVGYGKVKEPIVRYLQVLRAFGARSQIDMDEASPNTNDLVGYGYLASQADNFPGGATQLRYGGTGGVLGQTPNNAPSVFNWYLPDYTPGGRVAAAGLVAPELQILTENMVVQNINYHRQIDYSSIVDPAAALPGGQGTTNLIGDTAGTQDGVFVDLGGIVTDYITNRETVGATEVSACTYLVDRLDALLCSGSLKAKYGAAYTSTAVDPRSIIINQLSIIAPDAPPVSKANGGNRVRAAVYLITSSPEFIVQK</sequence>
<evidence type="ECO:0000256" key="1">
    <source>
        <dbReference type="SAM" id="SignalP"/>
    </source>
</evidence>
<dbReference type="Proteomes" id="UP000321577">
    <property type="component" value="Unassembled WGS sequence"/>
</dbReference>
<protein>
    <recommendedName>
        <fullName evidence="2">CHRD domain-containing protein</fullName>
    </recommendedName>
</protein>
<gene>
    <name evidence="3" type="ORF">BGE01nite_14040</name>
</gene>
<feature type="chain" id="PRO_5021973612" description="CHRD domain-containing protein" evidence="1">
    <location>
        <begin position="37"/>
        <end position="1681"/>
    </location>
</feature>
<dbReference type="Gene3D" id="2.60.40.2080">
    <property type="match status" value="1"/>
</dbReference>
<evidence type="ECO:0000313" key="4">
    <source>
        <dbReference type="Proteomes" id="UP000321577"/>
    </source>
</evidence>
<evidence type="ECO:0000259" key="2">
    <source>
        <dbReference type="Pfam" id="PF07452"/>
    </source>
</evidence>
<keyword evidence="4" id="KW-1185">Reference proteome</keyword>
<keyword evidence="1" id="KW-0732">Signal</keyword>
<evidence type="ECO:0000313" key="3">
    <source>
        <dbReference type="EMBL" id="GEP42113.1"/>
    </source>
</evidence>
<dbReference type="InterPro" id="IPR010895">
    <property type="entry name" value="CHRD"/>
</dbReference>
<dbReference type="OrthoDB" id="175607at2"/>
<feature type="domain" description="CHRD" evidence="2">
    <location>
        <begin position="810"/>
        <end position="924"/>
    </location>
</feature>
<dbReference type="PROSITE" id="PS00018">
    <property type="entry name" value="EF_HAND_1"/>
    <property type="match status" value="1"/>
</dbReference>
<dbReference type="Pfam" id="PF08811">
    <property type="entry name" value="DUF1800"/>
    <property type="match status" value="1"/>
</dbReference>